<accession>A0ABP9HA27</accession>
<dbReference type="EMBL" id="BAABIL010000054">
    <property type="protein sequence ID" value="GAA4965166.1"/>
    <property type="molecule type" value="Genomic_DNA"/>
</dbReference>
<organism evidence="1 2">
    <name type="scientific">Kineococcus glutinatus</name>
    <dbReference type="NCBI Taxonomy" id="1070872"/>
    <lineage>
        <taxon>Bacteria</taxon>
        <taxon>Bacillati</taxon>
        <taxon>Actinomycetota</taxon>
        <taxon>Actinomycetes</taxon>
        <taxon>Kineosporiales</taxon>
        <taxon>Kineosporiaceae</taxon>
        <taxon>Kineococcus</taxon>
    </lineage>
</organism>
<comment type="caution">
    <text evidence="1">The sequence shown here is derived from an EMBL/GenBank/DDBJ whole genome shotgun (WGS) entry which is preliminary data.</text>
</comment>
<protein>
    <submittedName>
        <fullName evidence="1">Uncharacterized protein</fullName>
    </submittedName>
</protein>
<evidence type="ECO:0000313" key="1">
    <source>
        <dbReference type="EMBL" id="GAA4965166.1"/>
    </source>
</evidence>
<reference evidence="2" key="1">
    <citation type="journal article" date="2019" name="Int. J. Syst. Evol. Microbiol.">
        <title>The Global Catalogue of Microorganisms (GCM) 10K type strain sequencing project: providing services to taxonomists for standard genome sequencing and annotation.</title>
        <authorList>
            <consortium name="The Broad Institute Genomics Platform"/>
            <consortium name="The Broad Institute Genome Sequencing Center for Infectious Disease"/>
            <person name="Wu L."/>
            <person name="Ma J."/>
        </authorList>
    </citation>
    <scope>NUCLEOTIDE SEQUENCE [LARGE SCALE GENOMIC DNA]</scope>
    <source>
        <strain evidence="2">JCM 18126</strain>
    </source>
</reference>
<dbReference type="RefSeq" id="WP_345710785.1">
    <property type="nucleotide sequence ID" value="NZ_BAABIL010000054.1"/>
</dbReference>
<sequence length="525" mass="58741">MAFDWPDRPKASPTGGALIQSRSGTSGHFEVVIPWPNGGLAYFWRDNDESRFRWHGPIVFGDGRYLGASITEGFNKFVTTTRMGNFEVVAVRDTGEFELWFRENGGQFRWHRAGELARDVTGVPALTFTGAHFKQGVLDFDLETHLHNQFWAAVPNRSGGFSLLVCDNDDPDLLRPGWRPATRLGRDDHFPGLLRDRQFVGVGLALTCLHSPAVEAWSWKEMQESAAEVGLIMGDVLVAATSTEGALTVFVWNEDDLLGTPPGTRAWRGGVSLTTPVEPNAQELRPFRGRPALLQSDYDLDEETSLLPFEHNHFGNLELLCAAKRGGIHHLWRDNGGNTGQPASWEGGWKYAGLIGDKVYDEVSVIQSRFGRGEHGNLEMIARASDQAGFDFYWRDENFRWHGPHVVTAESMSVTQPLVERDNFADMLAMGIDFSVPETDLRSWLKDPQHTPYPAITEALQFLFDRRRLERPAFLDVIVFNYEHTSGITSPRSAADVSLPVLTAAVLAAHNIRHGERVTNLEELF</sequence>
<gene>
    <name evidence="1" type="ORF">GCM10023225_05400</name>
</gene>
<evidence type="ECO:0000313" key="2">
    <source>
        <dbReference type="Proteomes" id="UP001501195"/>
    </source>
</evidence>
<proteinExistence type="predicted"/>
<keyword evidence="2" id="KW-1185">Reference proteome</keyword>
<name>A0ABP9HA27_9ACTN</name>
<dbReference type="Proteomes" id="UP001501195">
    <property type="component" value="Unassembled WGS sequence"/>
</dbReference>